<proteinExistence type="predicted"/>
<dbReference type="SUPFAM" id="SSF53067">
    <property type="entry name" value="Actin-like ATPase domain"/>
    <property type="match status" value="1"/>
</dbReference>
<dbReference type="Gene3D" id="3.30.420.40">
    <property type="match status" value="2"/>
</dbReference>
<protein>
    <recommendedName>
        <fullName evidence="4">Chaperone protein</fullName>
    </recommendedName>
</protein>
<dbReference type="InterPro" id="IPR043129">
    <property type="entry name" value="ATPase_NBD"/>
</dbReference>
<gene>
    <name evidence="2" type="ORF">W59_03516</name>
</gene>
<feature type="region of interest" description="Disordered" evidence="1">
    <location>
        <begin position="392"/>
        <end position="471"/>
    </location>
</feature>
<evidence type="ECO:0000256" key="1">
    <source>
        <dbReference type="SAM" id="MobiDB-lite"/>
    </source>
</evidence>
<organism evidence="2 3">
    <name type="scientific">Rhodococcus opacus RKJ300 = JCM 13270</name>
    <dbReference type="NCBI Taxonomy" id="1165867"/>
    <lineage>
        <taxon>Bacteria</taxon>
        <taxon>Bacillati</taxon>
        <taxon>Actinomycetota</taxon>
        <taxon>Actinomycetes</taxon>
        <taxon>Mycobacteriales</taxon>
        <taxon>Nocardiaceae</taxon>
        <taxon>Rhodococcus</taxon>
    </lineage>
</organism>
<reference evidence="2 3" key="1">
    <citation type="journal article" date="2012" name="J. Bacteriol.">
        <title>Draft genome sequence of the nitrophenol-degrading actinomycete Rhodococcus imtechensis RKJ300.</title>
        <authorList>
            <person name="Vikram S."/>
            <person name="Kumar S."/>
            <person name="Subramanian S."/>
            <person name="Raghava G.P."/>
        </authorList>
    </citation>
    <scope>NUCLEOTIDE SEQUENCE [LARGE SCALE GENOMIC DNA]</scope>
    <source>
        <strain evidence="2 3">RKJ300</strain>
    </source>
</reference>
<evidence type="ECO:0000313" key="3">
    <source>
        <dbReference type="Proteomes" id="UP000006447"/>
    </source>
</evidence>
<dbReference type="EMBL" id="AJJH01000018">
    <property type="protein sequence ID" value="EID81316.1"/>
    <property type="molecule type" value="Genomic_DNA"/>
</dbReference>
<accession>I0WY50</accession>
<feature type="compositionally biased region" description="Pro residues" evidence="1">
    <location>
        <begin position="404"/>
        <end position="418"/>
    </location>
</feature>
<name>I0WY50_RHOOP</name>
<dbReference type="RefSeq" id="WP_007296038.1">
    <property type="nucleotide sequence ID" value="NZ_AJJH01000018.1"/>
</dbReference>
<dbReference type="PATRIC" id="fig|1165867.3.peg.714"/>
<dbReference type="AlphaFoldDB" id="I0WY50"/>
<feature type="compositionally biased region" description="Low complexity" evidence="1">
    <location>
        <begin position="419"/>
        <end position="446"/>
    </location>
</feature>
<comment type="caution">
    <text evidence="2">The sequence shown here is derived from an EMBL/GenBank/DDBJ whole genome shotgun (WGS) entry which is preliminary data.</text>
</comment>
<evidence type="ECO:0008006" key="4">
    <source>
        <dbReference type="Google" id="ProtNLM"/>
    </source>
</evidence>
<evidence type="ECO:0000313" key="2">
    <source>
        <dbReference type="EMBL" id="EID81316.1"/>
    </source>
</evidence>
<dbReference type="Proteomes" id="UP000006447">
    <property type="component" value="Unassembled WGS sequence"/>
</dbReference>
<sequence>MTIGTAYAVAATASADHPTESLLTRRSTLTLGPDSTVRLGDAPDGAGVLSEFAHRLGDVLVAGDGRRYAAQDLVAAAAHCVIAETHVAEDTPVVLAHPAVHSAHAVGELRAALDRAGLARVGLVPEPVAALAWFEAEHGPLSDGVALVCDLGADSLDLTIVSGGTNDGSDPIVGRPLRSTEFGSHRSQPTVDELTSALELVADCLDAAGLYTSDLDLVLLTGAETPPGLRERLEGLGAPVTCPPFPGSVSARGAALLAAASRYPIVPPGHTVRRGRGGNLRVVAAVVLAAVALIVPWYASNVGSNARHDDTVVASPPPSQHGFRLVERAAPAPVPSASAATVPAAPATVALTANPVTPIPRMVAVTAPPIPPTLPTSIHPVIDFVDTTIEPSTRKTMSLSSVPSPAPAPAPAPIPESNPVPTTDPDESTPTTEPRPTTEPPATTLPDETETPPAPIDPLRPSDPETPVTPP</sequence>